<reference evidence="6 7" key="1">
    <citation type="journal article" date="2016" name="BMC Genomics">
        <title>Comparative genomics reveals Cyclospora cayetanensis possesses coccidia-like metabolism and invasion components but unique surface antigens.</title>
        <authorList>
            <person name="Liu S."/>
            <person name="Wang L."/>
            <person name="Zheng H."/>
            <person name="Xu Z."/>
            <person name="Roellig D.M."/>
            <person name="Li N."/>
            <person name="Frace M.A."/>
            <person name="Tang K."/>
            <person name="Arrowood M.J."/>
            <person name="Moss D.M."/>
            <person name="Zhang L."/>
            <person name="Feng Y."/>
            <person name="Xiao L."/>
        </authorList>
    </citation>
    <scope>NUCLEOTIDE SEQUENCE [LARGE SCALE GENOMIC DNA]</scope>
    <source>
        <strain evidence="6 7">CHN_HEN01</strain>
    </source>
</reference>
<dbReference type="Gene3D" id="1.10.10.10">
    <property type="entry name" value="Winged helix-like DNA-binding domain superfamily/Winged helix DNA-binding domain"/>
    <property type="match status" value="1"/>
</dbReference>
<sequence>MSTFVPLAADTDGTATAVAVGEWLLHIISLYDSEENQTTNGYYRQFMECFSRDEAAGETRICDPMQLLNLLLSQNELVFRWLIDVKNAQEQHGSGPPATGSDGKPEAKKSYMEALREVEDFFVLLISIVVLRIEDCEKAGQAAGSFCSAFRASKELPEFRVKLMMCLYNAFPPTFPYRFPIFVSLLEFAAETNLFHMLLPYVKYINEWAKDWNLGPAAHRQVFLILANELKKLGKTDEAFDYLKRHVHFFQGEPEEVLAEGATVSAAVELAEDAIRMPDILYFDSLLELSAVKMLQKTQHAPLYRLLELFCRGGPKELEELHAQQPQLLETYGLKYETCLKKLRLLSVASVVANKKNIGFKQLSDALRLSENQAEEVVVQAIGLGLIDAKVDQINRVVHIRTAIQREFGREQWEEVAAKLDHWHLGVTALLQSIETAKLNAAETSPSPVSAFQ</sequence>
<organism evidence="6 7">
    <name type="scientific">Cyclospora cayetanensis</name>
    <dbReference type="NCBI Taxonomy" id="88456"/>
    <lineage>
        <taxon>Eukaryota</taxon>
        <taxon>Sar</taxon>
        <taxon>Alveolata</taxon>
        <taxon>Apicomplexa</taxon>
        <taxon>Conoidasida</taxon>
        <taxon>Coccidia</taxon>
        <taxon>Eucoccidiorida</taxon>
        <taxon>Eimeriorina</taxon>
        <taxon>Eimeriidae</taxon>
        <taxon>Cyclospora</taxon>
    </lineage>
</organism>
<evidence type="ECO:0000313" key="7">
    <source>
        <dbReference type="Proteomes" id="UP000095192"/>
    </source>
</evidence>
<name>A0A1D3D0W8_9EIME</name>
<dbReference type="InterPro" id="IPR036390">
    <property type="entry name" value="WH_DNA-bd_sf"/>
</dbReference>
<comment type="similarity">
    <text evidence="1">Belongs to the CSN7/EIF3M family. CSN7 subfamily.</text>
</comment>
<evidence type="ECO:0000256" key="2">
    <source>
        <dbReference type="ARBA" id="ARBA00022490"/>
    </source>
</evidence>
<dbReference type="GO" id="GO:0001732">
    <property type="term" value="P:formation of cytoplasmic translation initiation complex"/>
    <property type="evidence" value="ECO:0007669"/>
    <property type="project" value="UniProtKB-UniRule"/>
</dbReference>
<dbReference type="GO" id="GO:0071541">
    <property type="term" value="C:eukaryotic translation initiation factor 3 complex, eIF3m"/>
    <property type="evidence" value="ECO:0007669"/>
    <property type="project" value="UniProtKB-UniRule"/>
</dbReference>
<evidence type="ECO:0000256" key="3">
    <source>
        <dbReference type="ARBA" id="ARBA00022540"/>
    </source>
</evidence>
<dbReference type="GO" id="GO:0016282">
    <property type="term" value="C:eukaryotic 43S preinitiation complex"/>
    <property type="evidence" value="ECO:0007669"/>
    <property type="project" value="UniProtKB-UniRule"/>
</dbReference>
<dbReference type="VEuPathDB" id="ToxoDB:cyc_04853"/>
<comment type="caution">
    <text evidence="6">The sequence shown here is derived from an EMBL/GenBank/DDBJ whole genome shotgun (WGS) entry which is preliminary data.</text>
</comment>
<dbReference type="InterPro" id="IPR045237">
    <property type="entry name" value="COPS7/eIF3m"/>
</dbReference>
<protein>
    <recommendedName>
        <fullName evidence="5">Eukaryotic translation initiation factor 3 subunit M</fullName>
        <shortName evidence="5">eIF3m</shortName>
    </recommendedName>
</protein>
<dbReference type="VEuPathDB" id="ToxoDB:LOC34621323"/>
<dbReference type="GO" id="GO:0033290">
    <property type="term" value="C:eukaryotic 48S preinitiation complex"/>
    <property type="evidence" value="ECO:0007669"/>
    <property type="project" value="UniProtKB-UniRule"/>
</dbReference>
<comment type="subcellular location">
    <subcellularLocation>
        <location evidence="5">Cytoplasm</location>
    </subcellularLocation>
</comment>
<evidence type="ECO:0000313" key="6">
    <source>
        <dbReference type="EMBL" id="OEH77091.1"/>
    </source>
</evidence>
<dbReference type="InterPro" id="IPR040750">
    <property type="entry name" value="eIF3m_C_helix"/>
</dbReference>
<evidence type="ECO:0000256" key="1">
    <source>
        <dbReference type="ARBA" id="ARBA00008482"/>
    </source>
</evidence>
<dbReference type="InterPro" id="IPR027528">
    <property type="entry name" value="eIF3m"/>
</dbReference>
<gene>
    <name evidence="6" type="ORF">cyc_04853</name>
</gene>
<dbReference type="PANTHER" id="PTHR15350:SF2">
    <property type="entry name" value="EUKARYOTIC TRANSLATION INITIATION FACTOR 3 SUBUNIT M"/>
    <property type="match status" value="1"/>
</dbReference>
<dbReference type="InterPro" id="IPR000717">
    <property type="entry name" value="PCI_dom"/>
</dbReference>
<comment type="similarity">
    <text evidence="5">Belongs to the eIF-3 subunit M family.</text>
</comment>
<evidence type="ECO:0000256" key="4">
    <source>
        <dbReference type="ARBA" id="ARBA00022917"/>
    </source>
</evidence>
<evidence type="ECO:0000256" key="5">
    <source>
        <dbReference type="HAMAP-Rule" id="MF_03012"/>
    </source>
</evidence>
<dbReference type="Pfam" id="PF01399">
    <property type="entry name" value="PCI"/>
    <property type="match status" value="1"/>
</dbReference>
<accession>A0A1D3D0W8</accession>
<dbReference type="EMBL" id="JROU02001207">
    <property type="protein sequence ID" value="OEH77091.1"/>
    <property type="molecule type" value="Genomic_DNA"/>
</dbReference>
<dbReference type="PANTHER" id="PTHR15350">
    <property type="entry name" value="COP9 SIGNALOSOME COMPLEX SUBUNIT 7/DENDRITIC CELL PROTEIN GA17"/>
    <property type="match status" value="1"/>
</dbReference>
<comment type="subunit">
    <text evidence="5">Component of the eukaryotic translation initiation factor 3 (eIF-3) complex.</text>
</comment>
<dbReference type="PROSITE" id="PS50250">
    <property type="entry name" value="PCI"/>
    <property type="match status" value="1"/>
</dbReference>
<dbReference type="GO" id="GO:0003743">
    <property type="term" value="F:translation initiation factor activity"/>
    <property type="evidence" value="ECO:0007669"/>
    <property type="project" value="UniProtKB-UniRule"/>
</dbReference>
<dbReference type="GeneID" id="34621323"/>
<dbReference type="HAMAP" id="MF_03012">
    <property type="entry name" value="eIF3m"/>
    <property type="match status" value="1"/>
</dbReference>
<dbReference type="OrthoDB" id="10267031at2759"/>
<keyword evidence="4 5" id="KW-0648">Protein biosynthesis</keyword>
<keyword evidence="3 5" id="KW-0396">Initiation factor</keyword>
<dbReference type="AlphaFoldDB" id="A0A1D3D0W8"/>
<dbReference type="SUPFAM" id="SSF46785">
    <property type="entry name" value="Winged helix' DNA-binding domain"/>
    <property type="match status" value="1"/>
</dbReference>
<dbReference type="InterPro" id="IPR036388">
    <property type="entry name" value="WH-like_DNA-bd_sf"/>
</dbReference>
<dbReference type="SMART" id="SM00088">
    <property type="entry name" value="PINT"/>
    <property type="match status" value="1"/>
</dbReference>
<keyword evidence="7" id="KW-1185">Reference proteome</keyword>
<comment type="function">
    <text evidence="5">Component of the eukaryotic translation initiation factor 3 (eIF-3) complex, which is involved in protein synthesis of a specialized repertoire of mRNAs and, together with other initiation factors, stimulates binding of mRNA and methionyl-tRNAi to the 40S ribosome. The eIF-3 complex specifically targets and initiates translation of a subset of mRNAs involved in cell proliferation.</text>
</comment>
<proteinExistence type="inferred from homology"/>
<dbReference type="Proteomes" id="UP000095192">
    <property type="component" value="Unassembled WGS sequence"/>
</dbReference>
<keyword evidence="2 5" id="KW-0963">Cytoplasm</keyword>
<dbReference type="Pfam" id="PF18005">
    <property type="entry name" value="eIF3m_C_helix"/>
    <property type="match status" value="1"/>
</dbReference>